<dbReference type="Proteomes" id="UP000051574">
    <property type="component" value="Unassembled WGS sequence"/>
</dbReference>
<protein>
    <recommendedName>
        <fullName evidence="2">Dipeptidylpeptidase IV N-terminal domain-containing protein</fullName>
    </recommendedName>
</protein>
<dbReference type="Gene3D" id="2.140.10.30">
    <property type="entry name" value="Dipeptidylpeptidase IV, N-terminal domain"/>
    <property type="match status" value="1"/>
</dbReference>
<sequence>MVAITYKDQLDLIITKGKRKKQAIIVATITVLVVVALVTAVVVVLTTTRSSSDDPEESYDSEIALQDFLDGKLSPKGFNASWVSGDNLLYKVEDGSLVLYNVKDQSKEEVLPNTSAALKTGFDYQLSPDQKYLLIAHDYQKLYRHTYLARYSVVELSSKIETPVGDEEAILHYASWAPEGNSIVFVRDNDVYYQADAFSTGIRVTNDGKEGHVYN</sequence>
<dbReference type="GO" id="GO:0006508">
    <property type="term" value="P:proteolysis"/>
    <property type="evidence" value="ECO:0007669"/>
    <property type="project" value="InterPro"/>
</dbReference>
<dbReference type="Pfam" id="PF00930">
    <property type="entry name" value="DPPIV_N"/>
    <property type="match status" value="1"/>
</dbReference>
<accession>A0A0T6B2Y7</accession>
<dbReference type="PANTHER" id="PTHR11731:SF192">
    <property type="entry name" value="IP17501P"/>
    <property type="match status" value="1"/>
</dbReference>
<keyword evidence="4" id="KW-1185">Reference proteome</keyword>
<dbReference type="InterPro" id="IPR002469">
    <property type="entry name" value="Peptidase_S9B_N"/>
</dbReference>
<keyword evidence="1" id="KW-1133">Transmembrane helix</keyword>
<dbReference type="SUPFAM" id="SSF82171">
    <property type="entry name" value="DPP6 N-terminal domain-like"/>
    <property type="match status" value="1"/>
</dbReference>
<dbReference type="InterPro" id="IPR050278">
    <property type="entry name" value="Serine_Prot_S9B/DPPIV"/>
</dbReference>
<dbReference type="PANTHER" id="PTHR11731">
    <property type="entry name" value="PROTEASE FAMILY S9B,C DIPEPTIDYL-PEPTIDASE IV-RELATED"/>
    <property type="match status" value="1"/>
</dbReference>
<dbReference type="OrthoDB" id="6628750at2759"/>
<evidence type="ECO:0000313" key="3">
    <source>
        <dbReference type="EMBL" id="KRT81811.1"/>
    </source>
</evidence>
<gene>
    <name evidence="3" type="ORF">AMK59_5065</name>
</gene>
<keyword evidence="1" id="KW-0812">Transmembrane</keyword>
<reference evidence="3 4" key="1">
    <citation type="submission" date="2015-09" db="EMBL/GenBank/DDBJ databases">
        <title>Draft genome of the scarab beetle Oryctes borbonicus.</title>
        <authorList>
            <person name="Meyer J.M."/>
            <person name="Markov G.V."/>
            <person name="Baskaran P."/>
            <person name="Herrmann M."/>
            <person name="Sommer R.J."/>
            <person name="Roedelsperger C."/>
        </authorList>
    </citation>
    <scope>NUCLEOTIDE SEQUENCE [LARGE SCALE GENOMIC DNA]</scope>
    <source>
        <strain evidence="3">OB123</strain>
        <tissue evidence="3">Whole animal</tissue>
    </source>
</reference>
<keyword evidence="1" id="KW-0472">Membrane</keyword>
<name>A0A0T6B2Y7_9SCAR</name>
<organism evidence="3 4">
    <name type="scientific">Oryctes borbonicus</name>
    <dbReference type="NCBI Taxonomy" id="1629725"/>
    <lineage>
        <taxon>Eukaryota</taxon>
        <taxon>Metazoa</taxon>
        <taxon>Ecdysozoa</taxon>
        <taxon>Arthropoda</taxon>
        <taxon>Hexapoda</taxon>
        <taxon>Insecta</taxon>
        <taxon>Pterygota</taxon>
        <taxon>Neoptera</taxon>
        <taxon>Endopterygota</taxon>
        <taxon>Coleoptera</taxon>
        <taxon>Polyphaga</taxon>
        <taxon>Scarabaeiformia</taxon>
        <taxon>Scarabaeidae</taxon>
        <taxon>Dynastinae</taxon>
        <taxon>Oryctes</taxon>
    </lineage>
</organism>
<feature type="transmembrane region" description="Helical" evidence="1">
    <location>
        <begin position="23"/>
        <end position="45"/>
    </location>
</feature>
<evidence type="ECO:0000313" key="4">
    <source>
        <dbReference type="Proteomes" id="UP000051574"/>
    </source>
</evidence>
<dbReference type="EMBL" id="LJIG01016035">
    <property type="protein sequence ID" value="KRT81811.1"/>
    <property type="molecule type" value="Genomic_DNA"/>
</dbReference>
<dbReference type="GO" id="GO:0005886">
    <property type="term" value="C:plasma membrane"/>
    <property type="evidence" value="ECO:0007669"/>
    <property type="project" value="TreeGrafter"/>
</dbReference>
<dbReference type="AlphaFoldDB" id="A0A0T6B2Y7"/>
<dbReference type="GO" id="GO:0008239">
    <property type="term" value="F:dipeptidyl-peptidase activity"/>
    <property type="evidence" value="ECO:0007669"/>
    <property type="project" value="TreeGrafter"/>
</dbReference>
<evidence type="ECO:0000256" key="1">
    <source>
        <dbReference type="SAM" id="Phobius"/>
    </source>
</evidence>
<proteinExistence type="predicted"/>
<evidence type="ECO:0000259" key="2">
    <source>
        <dbReference type="Pfam" id="PF00930"/>
    </source>
</evidence>
<feature type="domain" description="Dipeptidylpeptidase IV N-terminal" evidence="2">
    <location>
        <begin position="127"/>
        <end position="214"/>
    </location>
</feature>
<feature type="non-terminal residue" evidence="3">
    <location>
        <position position="215"/>
    </location>
</feature>
<comment type="caution">
    <text evidence="3">The sequence shown here is derived from an EMBL/GenBank/DDBJ whole genome shotgun (WGS) entry which is preliminary data.</text>
</comment>